<comment type="caution">
    <text evidence="17">The sequence shown here is derived from an EMBL/GenBank/DDBJ whole genome shotgun (WGS) entry which is preliminary data.</text>
</comment>
<keyword evidence="11" id="KW-1015">Disulfide bond</keyword>
<evidence type="ECO:0000256" key="10">
    <source>
        <dbReference type="ARBA" id="ARBA00023136"/>
    </source>
</evidence>
<reference evidence="17" key="1">
    <citation type="submission" date="2020-11" db="EMBL/GenBank/DDBJ databases">
        <authorList>
            <consortium name="DOE Joint Genome Institute"/>
            <person name="Ahrendt S."/>
            <person name="Riley R."/>
            <person name="Andreopoulos W."/>
            <person name="Labutti K."/>
            <person name="Pangilinan J."/>
            <person name="Ruiz-Duenas F.J."/>
            <person name="Barrasa J.M."/>
            <person name="Sanchez-Garcia M."/>
            <person name="Camarero S."/>
            <person name="Miyauchi S."/>
            <person name="Serrano A."/>
            <person name="Linde D."/>
            <person name="Babiker R."/>
            <person name="Drula E."/>
            <person name="Ayuso-Fernandez I."/>
            <person name="Pacheco R."/>
            <person name="Padilla G."/>
            <person name="Ferreira P."/>
            <person name="Barriuso J."/>
            <person name="Kellner H."/>
            <person name="Castanera R."/>
            <person name="Alfaro M."/>
            <person name="Ramirez L."/>
            <person name="Pisabarro A.G."/>
            <person name="Kuo A."/>
            <person name="Tritt A."/>
            <person name="Lipzen A."/>
            <person name="He G."/>
            <person name="Yan M."/>
            <person name="Ng V."/>
            <person name="Cullen D."/>
            <person name="Martin F."/>
            <person name="Rosso M.-N."/>
            <person name="Henrissat B."/>
            <person name="Hibbett D."/>
            <person name="Martinez A.T."/>
            <person name="Grigoriev I.V."/>
        </authorList>
    </citation>
    <scope>NUCLEOTIDE SEQUENCE</scope>
    <source>
        <strain evidence="17">CBS 247.69</strain>
    </source>
</reference>
<comment type="similarity">
    <text evidence="3">Belongs to the RBT5 family.</text>
</comment>
<evidence type="ECO:0000256" key="5">
    <source>
        <dbReference type="ARBA" id="ARBA00022525"/>
    </source>
</evidence>
<dbReference type="PROSITE" id="PS52012">
    <property type="entry name" value="CFEM"/>
    <property type="match status" value="1"/>
</dbReference>
<proteinExistence type="inferred from homology"/>
<dbReference type="PANTHER" id="PTHR37928">
    <property type="entry name" value="CFEM DOMAIN PROTEIN (AFU_ORTHOLOGUE AFUA_6G14090)"/>
    <property type="match status" value="1"/>
</dbReference>
<dbReference type="EMBL" id="MU150390">
    <property type="protein sequence ID" value="KAF9457023.1"/>
    <property type="molecule type" value="Genomic_DNA"/>
</dbReference>
<dbReference type="InterPro" id="IPR051735">
    <property type="entry name" value="CFEM_domain"/>
</dbReference>
<dbReference type="Pfam" id="PF05730">
    <property type="entry name" value="CFEM"/>
    <property type="match status" value="1"/>
</dbReference>
<name>A0A9P5XSZ4_9AGAR</name>
<evidence type="ECO:0000313" key="18">
    <source>
        <dbReference type="Proteomes" id="UP000807353"/>
    </source>
</evidence>
<keyword evidence="8 15" id="KW-0732">Signal</keyword>
<feature type="domain" description="CFEM" evidence="16">
    <location>
        <begin position="5"/>
        <end position="116"/>
    </location>
</feature>
<keyword evidence="4" id="KW-1003">Cell membrane</keyword>
<evidence type="ECO:0000256" key="3">
    <source>
        <dbReference type="ARBA" id="ARBA00010031"/>
    </source>
</evidence>
<keyword evidence="13" id="KW-0449">Lipoprotein</keyword>
<evidence type="ECO:0000256" key="1">
    <source>
        <dbReference type="ARBA" id="ARBA00004609"/>
    </source>
</evidence>
<organism evidence="17 18">
    <name type="scientific">Collybia nuda</name>
    <dbReference type="NCBI Taxonomy" id="64659"/>
    <lineage>
        <taxon>Eukaryota</taxon>
        <taxon>Fungi</taxon>
        <taxon>Dikarya</taxon>
        <taxon>Basidiomycota</taxon>
        <taxon>Agaricomycotina</taxon>
        <taxon>Agaricomycetes</taxon>
        <taxon>Agaricomycetidae</taxon>
        <taxon>Agaricales</taxon>
        <taxon>Tricholomatineae</taxon>
        <taxon>Clitocybaceae</taxon>
        <taxon>Collybia</taxon>
    </lineage>
</organism>
<sequence>MIQARLASNLFFATLVFTLTLSQAAYSPSLPTCVQPCLSSSATDAKCSENDFTCMCKIPLFGFTVQNCSRLYCSSKDQAIVEEGLNQLCGTGDGGDTLEPTPSSSFEIFTFGGAFTHLSTASPSSSQGTKIFSTTLTSGVSTSTSNKLGSESGKSRNITPDSENTASPQPLTSGNSTSRKYWTDNSSMLLVWLAVVTFSANIL</sequence>
<feature type="compositionally biased region" description="Polar residues" evidence="14">
    <location>
        <begin position="155"/>
        <end position="178"/>
    </location>
</feature>
<feature type="region of interest" description="Disordered" evidence="14">
    <location>
        <begin position="139"/>
        <end position="178"/>
    </location>
</feature>
<keyword evidence="10" id="KW-0472">Membrane</keyword>
<evidence type="ECO:0000256" key="7">
    <source>
        <dbReference type="ARBA" id="ARBA00022723"/>
    </source>
</evidence>
<feature type="chain" id="PRO_5040422391" description="CFEM domain-containing protein" evidence="15">
    <location>
        <begin position="25"/>
        <end position="203"/>
    </location>
</feature>
<comment type="subcellular location">
    <subcellularLocation>
        <location evidence="1">Cell membrane</location>
        <topology evidence="1">Lipid-anchor</topology>
        <topology evidence="1">GPI-anchor</topology>
    </subcellularLocation>
    <subcellularLocation>
        <location evidence="2">Secreted</location>
    </subcellularLocation>
</comment>
<evidence type="ECO:0000256" key="2">
    <source>
        <dbReference type="ARBA" id="ARBA00004613"/>
    </source>
</evidence>
<accession>A0A9P5XSZ4</accession>
<protein>
    <recommendedName>
        <fullName evidence="16">CFEM domain-containing protein</fullName>
    </recommendedName>
</protein>
<keyword evidence="12" id="KW-0325">Glycoprotein</keyword>
<evidence type="ECO:0000256" key="4">
    <source>
        <dbReference type="ARBA" id="ARBA00022475"/>
    </source>
</evidence>
<dbReference type="PANTHER" id="PTHR37928:SF1">
    <property type="entry name" value="CFEM DOMAIN PROTEIN (AFU_ORTHOLOGUE AFUA_6G14090)"/>
    <property type="match status" value="1"/>
</dbReference>
<dbReference type="InterPro" id="IPR008427">
    <property type="entry name" value="Extracellular_membr_CFEM_dom"/>
</dbReference>
<dbReference type="GO" id="GO:0005576">
    <property type="term" value="C:extracellular region"/>
    <property type="evidence" value="ECO:0007669"/>
    <property type="project" value="UniProtKB-SubCell"/>
</dbReference>
<evidence type="ECO:0000259" key="16">
    <source>
        <dbReference type="PROSITE" id="PS52012"/>
    </source>
</evidence>
<keyword evidence="5" id="KW-0964">Secreted</keyword>
<evidence type="ECO:0000256" key="11">
    <source>
        <dbReference type="ARBA" id="ARBA00023157"/>
    </source>
</evidence>
<gene>
    <name evidence="17" type="ORF">BDZ94DRAFT_289328</name>
</gene>
<dbReference type="Proteomes" id="UP000807353">
    <property type="component" value="Unassembled WGS sequence"/>
</dbReference>
<feature type="signal peptide" evidence="15">
    <location>
        <begin position="1"/>
        <end position="24"/>
    </location>
</feature>
<dbReference type="GO" id="GO:0005886">
    <property type="term" value="C:plasma membrane"/>
    <property type="evidence" value="ECO:0007669"/>
    <property type="project" value="UniProtKB-SubCell"/>
</dbReference>
<evidence type="ECO:0000256" key="8">
    <source>
        <dbReference type="ARBA" id="ARBA00022729"/>
    </source>
</evidence>
<evidence type="ECO:0000256" key="6">
    <source>
        <dbReference type="ARBA" id="ARBA00022617"/>
    </source>
</evidence>
<keyword evidence="7" id="KW-0479">Metal-binding</keyword>
<keyword evidence="6" id="KW-0349">Heme</keyword>
<evidence type="ECO:0000256" key="14">
    <source>
        <dbReference type="SAM" id="MobiDB-lite"/>
    </source>
</evidence>
<evidence type="ECO:0000256" key="9">
    <source>
        <dbReference type="ARBA" id="ARBA00023004"/>
    </source>
</evidence>
<dbReference type="AlphaFoldDB" id="A0A9P5XSZ4"/>
<evidence type="ECO:0000256" key="12">
    <source>
        <dbReference type="ARBA" id="ARBA00023180"/>
    </source>
</evidence>
<evidence type="ECO:0000256" key="13">
    <source>
        <dbReference type="ARBA" id="ARBA00023288"/>
    </source>
</evidence>
<keyword evidence="9" id="KW-0408">Iron</keyword>
<evidence type="ECO:0000313" key="17">
    <source>
        <dbReference type="EMBL" id="KAF9457023.1"/>
    </source>
</evidence>
<dbReference type="GO" id="GO:0046872">
    <property type="term" value="F:metal ion binding"/>
    <property type="evidence" value="ECO:0007669"/>
    <property type="project" value="UniProtKB-KW"/>
</dbReference>
<dbReference type="OrthoDB" id="1193027at2759"/>
<evidence type="ECO:0000256" key="15">
    <source>
        <dbReference type="SAM" id="SignalP"/>
    </source>
</evidence>
<keyword evidence="18" id="KW-1185">Reference proteome</keyword>